<dbReference type="AlphaFoldDB" id="A0AAW2UFP3"/>
<feature type="region of interest" description="Disordered" evidence="1">
    <location>
        <begin position="26"/>
        <end position="62"/>
    </location>
</feature>
<reference evidence="2" key="1">
    <citation type="submission" date="2020-06" db="EMBL/GenBank/DDBJ databases">
        <authorList>
            <person name="Li T."/>
            <person name="Hu X."/>
            <person name="Zhang T."/>
            <person name="Song X."/>
            <person name="Zhang H."/>
            <person name="Dai N."/>
            <person name="Sheng W."/>
            <person name="Hou X."/>
            <person name="Wei L."/>
        </authorList>
    </citation>
    <scope>NUCLEOTIDE SEQUENCE</scope>
    <source>
        <strain evidence="2">KEN1</strain>
        <tissue evidence="2">Leaf</tissue>
    </source>
</reference>
<name>A0AAW2UFP3_9LAMI</name>
<evidence type="ECO:0000256" key="1">
    <source>
        <dbReference type="SAM" id="MobiDB-lite"/>
    </source>
</evidence>
<proteinExistence type="predicted"/>
<sequence length="117" mass="12931">MEIMESPVANSFEALPLAIEAPPTMGLQSTGIGGRPSIELPRVSAPTTPLEGENSPAGNQSLVHVGMGTTVAVETSRKYHPRLTRYSFPGHYNQYTISTWEHPHLYACIIMRRYTNF</sequence>
<evidence type="ECO:0000313" key="2">
    <source>
        <dbReference type="EMBL" id="KAL0416196.1"/>
    </source>
</evidence>
<comment type="caution">
    <text evidence="2">The sequence shown here is derived from an EMBL/GenBank/DDBJ whole genome shotgun (WGS) entry which is preliminary data.</text>
</comment>
<protein>
    <submittedName>
        <fullName evidence="2">Uncharacterized protein</fullName>
    </submittedName>
</protein>
<organism evidence="2">
    <name type="scientific">Sesamum latifolium</name>
    <dbReference type="NCBI Taxonomy" id="2727402"/>
    <lineage>
        <taxon>Eukaryota</taxon>
        <taxon>Viridiplantae</taxon>
        <taxon>Streptophyta</taxon>
        <taxon>Embryophyta</taxon>
        <taxon>Tracheophyta</taxon>
        <taxon>Spermatophyta</taxon>
        <taxon>Magnoliopsida</taxon>
        <taxon>eudicotyledons</taxon>
        <taxon>Gunneridae</taxon>
        <taxon>Pentapetalae</taxon>
        <taxon>asterids</taxon>
        <taxon>lamiids</taxon>
        <taxon>Lamiales</taxon>
        <taxon>Pedaliaceae</taxon>
        <taxon>Sesamum</taxon>
    </lineage>
</organism>
<reference evidence="2" key="2">
    <citation type="journal article" date="2024" name="Plant">
        <title>Genomic evolution and insights into agronomic trait innovations of Sesamum species.</title>
        <authorList>
            <person name="Miao H."/>
            <person name="Wang L."/>
            <person name="Qu L."/>
            <person name="Liu H."/>
            <person name="Sun Y."/>
            <person name="Le M."/>
            <person name="Wang Q."/>
            <person name="Wei S."/>
            <person name="Zheng Y."/>
            <person name="Lin W."/>
            <person name="Duan Y."/>
            <person name="Cao H."/>
            <person name="Xiong S."/>
            <person name="Wang X."/>
            <person name="Wei L."/>
            <person name="Li C."/>
            <person name="Ma Q."/>
            <person name="Ju M."/>
            <person name="Zhao R."/>
            <person name="Li G."/>
            <person name="Mu C."/>
            <person name="Tian Q."/>
            <person name="Mei H."/>
            <person name="Zhang T."/>
            <person name="Gao T."/>
            <person name="Zhang H."/>
        </authorList>
    </citation>
    <scope>NUCLEOTIDE SEQUENCE</scope>
    <source>
        <strain evidence="2">KEN1</strain>
    </source>
</reference>
<dbReference type="EMBL" id="JACGWN010000012">
    <property type="protein sequence ID" value="KAL0416196.1"/>
    <property type="molecule type" value="Genomic_DNA"/>
</dbReference>
<gene>
    <name evidence="2" type="ORF">Slati_3451500</name>
</gene>
<accession>A0AAW2UFP3</accession>